<dbReference type="InterPro" id="IPR015867">
    <property type="entry name" value="N-reg_PII/ATP_PRibTrfase_C"/>
</dbReference>
<proteinExistence type="predicted"/>
<evidence type="ECO:0000313" key="2">
    <source>
        <dbReference type="Proteomes" id="UP001651880"/>
    </source>
</evidence>
<dbReference type="Gene3D" id="3.30.70.120">
    <property type="match status" value="1"/>
</dbReference>
<organism evidence="1 2">
    <name type="scientific">Lutispora saccharofermentans</name>
    <dbReference type="NCBI Taxonomy" id="3024236"/>
    <lineage>
        <taxon>Bacteria</taxon>
        <taxon>Bacillati</taxon>
        <taxon>Bacillota</taxon>
        <taxon>Clostridia</taxon>
        <taxon>Lutisporales</taxon>
        <taxon>Lutisporaceae</taxon>
        <taxon>Lutispora</taxon>
    </lineage>
</organism>
<dbReference type="RefSeq" id="WP_255229399.1">
    <property type="nucleotide sequence ID" value="NZ_JAJEKE010000032.1"/>
</dbReference>
<dbReference type="Proteomes" id="UP001651880">
    <property type="component" value="Unassembled WGS sequence"/>
</dbReference>
<comment type="caution">
    <text evidence="1">The sequence shown here is derived from an EMBL/GenBank/DDBJ whole genome shotgun (WGS) entry which is preliminary data.</text>
</comment>
<dbReference type="Pfam" id="PF06153">
    <property type="entry name" value="CdAMP_rec"/>
    <property type="match status" value="1"/>
</dbReference>
<sequence>MKLVLAVVQDDDSGELVERLVKNKFSATKLASTGGFLKEGNTTLMVGVPVEQVEEVIGIIKEVCRSRKQTFTTPIPPTGSASVFIPYPIDVMVGGATIFVLDIDRFEKV</sequence>
<keyword evidence="1" id="KW-0675">Receptor</keyword>
<accession>A0ABT1NKN0</accession>
<dbReference type="EMBL" id="JAJEKE010000032">
    <property type="protein sequence ID" value="MCQ1531818.1"/>
    <property type="molecule type" value="Genomic_DNA"/>
</dbReference>
<dbReference type="SUPFAM" id="SSF54913">
    <property type="entry name" value="GlnB-like"/>
    <property type="match status" value="1"/>
</dbReference>
<dbReference type="PANTHER" id="PTHR38456">
    <property type="entry name" value="CYCLIC DI-AMP RECEPTOR A"/>
    <property type="match status" value="1"/>
</dbReference>
<evidence type="ECO:0000313" key="1">
    <source>
        <dbReference type="EMBL" id="MCQ1531818.1"/>
    </source>
</evidence>
<gene>
    <name evidence="1" type="ORF">LJD61_20075</name>
</gene>
<dbReference type="InterPro" id="IPR011322">
    <property type="entry name" value="N-reg_PII-like_a/b"/>
</dbReference>
<dbReference type="InterPro" id="IPR010375">
    <property type="entry name" value="CdAMP_rec"/>
</dbReference>
<protein>
    <submittedName>
        <fullName evidence="1">Cyclic-di-AMP receptor</fullName>
    </submittedName>
</protein>
<reference evidence="1 2" key="1">
    <citation type="submission" date="2021-10" db="EMBL/GenBank/DDBJ databases">
        <title>Lutispora strain m25 sp. nov., a thermophilic, non-spore-forming bacterium isolated from a lab-scale methanogenic bioreactor digesting anaerobic sludge.</title>
        <authorList>
            <person name="El Houari A."/>
            <person name="Mcdonald J."/>
        </authorList>
    </citation>
    <scope>NUCLEOTIDE SEQUENCE [LARGE SCALE GENOMIC DNA]</scope>
    <source>
        <strain evidence="2">m25</strain>
    </source>
</reference>
<keyword evidence="2" id="KW-1185">Reference proteome</keyword>
<dbReference type="PANTHER" id="PTHR38456:SF1">
    <property type="entry name" value="CYCLIC DI-AMP RECEPTOR A"/>
    <property type="match status" value="1"/>
</dbReference>
<name>A0ABT1NKN0_9FIRM</name>